<evidence type="ECO:0000313" key="2">
    <source>
        <dbReference type="Proteomes" id="UP000800039"/>
    </source>
</evidence>
<dbReference type="EMBL" id="ML976617">
    <property type="protein sequence ID" value="KAF1844093.1"/>
    <property type="molecule type" value="Genomic_DNA"/>
</dbReference>
<dbReference type="AlphaFoldDB" id="A0A9P4GDT0"/>
<dbReference type="Gene3D" id="2.80.10.50">
    <property type="match status" value="1"/>
</dbReference>
<accession>A0A9P4GDT0</accession>
<protein>
    <submittedName>
        <fullName evidence="1">Uncharacterized protein</fullName>
    </submittedName>
</protein>
<proteinExistence type="predicted"/>
<dbReference type="RefSeq" id="XP_040786656.1">
    <property type="nucleotide sequence ID" value="XM_040926858.1"/>
</dbReference>
<keyword evidence="2" id="KW-1185">Reference proteome</keyword>
<name>A0A9P4GDT0_9PLEO</name>
<organism evidence="1 2">
    <name type="scientific">Cucurbitaria berberidis CBS 394.84</name>
    <dbReference type="NCBI Taxonomy" id="1168544"/>
    <lineage>
        <taxon>Eukaryota</taxon>
        <taxon>Fungi</taxon>
        <taxon>Dikarya</taxon>
        <taxon>Ascomycota</taxon>
        <taxon>Pezizomycotina</taxon>
        <taxon>Dothideomycetes</taxon>
        <taxon>Pleosporomycetidae</taxon>
        <taxon>Pleosporales</taxon>
        <taxon>Pleosporineae</taxon>
        <taxon>Cucurbitariaceae</taxon>
        <taxon>Cucurbitaria</taxon>
    </lineage>
</organism>
<dbReference type="SUPFAM" id="SSF50370">
    <property type="entry name" value="Ricin B-like lectins"/>
    <property type="match status" value="1"/>
</dbReference>
<evidence type="ECO:0000313" key="1">
    <source>
        <dbReference type="EMBL" id="KAF1844093.1"/>
    </source>
</evidence>
<reference evidence="1" key="1">
    <citation type="submission" date="2020-01" db="EMBL/GenBank/DDBJ databases">
        <authorList>
            <consortium name="DOE Joint Genome Institute"/>
            <person name="Haridas S."/>
            <person name="Albert R."/>
            <person name="Binder M."/>
            <person name="Bloem J."/>
            <person name="Labutti K."/>
            <person name="Salamov A."/>
            <person name="Andreopoulos B."/>
            <person name="Baker S.E."/>
            <person name="Barry K."/>
            <person name="Bills G."/>
            <person name="Bluhm B.H."/>
            <person name="Cannon C."/>
            <person name="Castanera R."/>
            <person name="Culley D.E."/>
            <person name="Daum C."/>
            <person name="Ezra D."/>
            <person name="Gonzalez J.B."/>
            <person name="Henrissat B."/>
            <person name="Kuo A."/>
            <person name="Liang C."/>
            <person name="Lipzen A."/>
            <person name="Lutzoni F."/>
            <person name="Magnuson J."/>
            <person name="Mondo S."/>
            <person name="Nolan M."/>
            <person name="Ohm R."/>
            <person name="Pangilinan J."/>
            <person name="Park H.-J."/>
            <person name="Ramirez L."/>
            <person name="Alfaro M."/>
            <person name="Sun H."/>
            <person name="Tritt A."/>
            <person name="Yoshinaga Y."/>
            <person name="Zwiers L.-H."/>
            <person name="Turgeon B.G."/>
            <person name="Goodwin S.B."/>
            <person name="Spatafora J.W."/>
            <person name="Crous P.W."/>
            <person name="Grigoriev I.V."/>
        </authorList>
    </citation>
    <scope>NUCLEOTIDE SEQUENCE</scope>
    <source>
        <strain evidence="1">CBS 394.84</strain>
    </source>
</reference>
<dbReference type="Proteomes" id="UP000800039">
    <property type="component" value="Unassembled WGS sequence"/>
</dbReference>
<dbReference type="InterPro" id="IPR035992">
    <property type="entry name" value="Ricin_B-like_lectins"/>
</dbReference>
<gene>
    <name evidence="1" type="ORF">K460DRAFT_157528</name>
</gene>
<comment type="caution">
    <text evidence="1">The sequence shown here is derived from an EMBL/GenBank/DDBJ whole genome shotgun (WGS) entry which is preliminary data.</text>
</comment>
<sequence length="181" mass="20013">MPLYLDPNACYRITSANRTGDLQGESASLNSLKSPANTLTALPNNNTPTLANISMMGPSAEKGQLWVFRWVADVQPNGFIWTLHNLHTGLTHCIERNADGTLNIGKLDSKAKDNQMWYFEIAPTGNAKWMMQDRQGQNFDVKKGSSQVKVLPSKEADGGEKTLWDFKFVRPATIGQNGELS</sequence>
<dbReference type="GeneID" id="63844110"/>